<dbReference type="PANTHER" id="PTHR47537">
    <property type="entry name" value="CUBILIN"/>
    <property type="match status" value="1"/>
</dbReference>
<dbReference type="Pfam" id="PF25090">
    <property type="entry name" value="DUF7805"/>
    <property type="match status" value="1"/>
</dbReference>
<reference evidence="5 6" key="1">
    <citation type="journal article" date="2023" name="Insect Mol. Biol.">
        <title>Genome sequencing provides insights into the evolution of gene families encoding plant cell wall-degrading enzymes in longhorned beetles.</title>
        <authorList>
            <person name="Shin N.R."/>
            <person name="Okamura Y."/>
            <person name="Kirsch R."/>
            <person name="Pauchet Y."/>
        </authorList>
    </citation>
    <scope>NUCLEOTIDE SEQUENCE [LARGE SCALE GENOMIC DNA]</scope>
    <source>
        <strain evidence="5">EAD_L_NR</strain>
    </source>
</reference>
<keyword evidence="1 2" id="KW-1015">Disulfide bond</keyword>
<dbReference type="GO" id="GO:0005886">
    <property type="term" value="C:plasma membrane"/>
    <property type="evidence" value="ECO:0007669"/>
    <property type="project" value="TreeGrafter"/>
</dbReference>
<dbReference type="PROSITE" id="PS50068">
    <property type="entry name" value="LDLRA_2"/>
    <property type="match status" value="2"/>
</dbReference>
<dbReference type="Pfam" id="PF00057">
    <property type="entry name" value="Ldl_recept_a"/>
    <property type="match status" value="1"/>
</dbReference>
<accession>A0AAV8VRU0</accession>
<dbReference type="AlphaFoldDB" id="A0AAV8VRU0"/>
<evidence type="ECO:0000313" key="6">
    <source>
        <dbReference type="Proteomes" id="UP001159042"/>
    </source>
</evidence>
<keyword evidence="6" id="KW-1185">Reference proteome</keyword>
<evidence type="ECO:0000259" key="4">
    <source>
        <dbReference type="Pfam" id="PF25090"/>
    </source>
</evidence>
<dbReference type="Proteomes" id="UP001159042">
    <property type="component" value="Unassembled WGS sequence"/>
</dbReference>
<dbReference type="Gene3D" id="2.40.128.620">
    <property type="match status" value="1"/>
</dbReference>
<dbReference type="EMBL" id="JANEYG010000039">
    <property type="protein sequence ID" value="KAJ8916849.1"/>
    <property type="molecule type" value="Genomic_DNA"/>
</dbReference>
<evidence type="ECO:0000256" key="3">
    <source>
        <dbReference type="SAM" id="Phobius"/>
    </source>
</evidence>
<dbReference type="InterPro" id="IPR035914">
    <property type="entry name" value="Sperma_CUB_dom_sf"/>
</dbReference>
<name>A0AAV8VRU0_9CUCU</name>
<evidence type="ECO:0000256" key="1">
    <source>
        <dbReference type="ARBA" id="ARBA00023157"/>
    </source>
</evidence>
<dbReference type="SMART" id="SM00192">
    <property type="entry name" value="LDLa"/>
    <property type="match status" value="2"/>
</dbReference>
<dbReference type="PANTHER" id="PTHR47537:SF3">
    <property type="entry name" value="CUB DOMAIN-CONTAINING PROTEIN"/>
    <property type="match status" value="1"/>
</dbReference>
<dbReference type="PRINTS" id="PR00261">
    <property type="entry name" value="LDLRECEPTOR"/>
</dbReference>
<dbReference type="InterPro" id="IPR002172">
    <property type="entry name" value="LDrepeatLR_classA_rpt"/>
</dbReference>
<protein>
    <recommendedName>
        <fullName evidence="4">DUF7805 domain-containing protein</fullName>
    </recommendedName>
</protein>
<keyword evidence="3" id="KW-0472">Membrane</keyword>
<keyword evidence="3" id="KW-1133">Transmembrane helix</keyword>
<dbReference type="InterPro" id="IPR056707">
    <property type="entry name" value="DUF7805"/>
</dbReference>
<dbReference type="InterPro" id="IPR036055">
    <property type="entry name" value="LDL_receptor-like_sf"/>
</dbReference>
<dbReference type="Gene3D" id="2.60.120.290">
    <property type="entry name" value="Spermadhesin, CUB domain"/>
    <property type="match status" value="3"/>
</dbReference>
<comment type="caution">
    <text evidence="2">Lacks conserved residue(s) required for the propagation of feature annotation.</text>
</comment>
<feature type="transmembrane region" description="Helical" evidence="3">
    <location>
        <begin position="959"/>
        <end position="985"/>
    </location>
</feature>
<feature type="disulfide bond" evidence="2">
    <location>
        <begin position="50"/>
        <end position="62"/>
    </location>
</feature>
<sequence length="1012" mass="115344">MMYEQHETPISTISILDSKEVSSKDKNFMYIKAYIISTLLTATWSVYPTCKKSEYQCSTGQCISISKYCNGVQDCEDGSDEYKTCSPCNMTFYGEVGTTYEIEIKRPTDAQMPFLCFLNFTAGGGALGELVQRLPSENCFSHVYYEPLMSRKTNSEDKFEPFLIVKATELTFESFAVGTFESFTSGGCPDGFISIRESNRPSSGGKWCGSAWGYTVYYSETSSVNLTLSLDRLPQQQSSEYSFEFKLSYKFLKLSDARIRYGNATQRSYRGEVKQRLLLRSAVGRLFQEVVPHPVPPTTRGSIPETSAATIRFGSATFPPGKHALIAVRQANFHYKEHVSKFDNSDRVLSYRIWDQCNMMQDFIEILDGWGPSATTLAHLCSGETIPEIISSGPELLVKFHTSPYGNPFHPLPLSYLPGFELEVEIFYVNKESPTYIEHGKKCEFLVTTFDNTTGLLESPLHSLPPNTTCHYHFRGQPKDIIWISFIKYHVTNERLTDFNAGDCDVQLQIWDGDIKSRNTVPLMGQFCKDDKPKLCDHTLLKNSSRLTRPCDLAESYVSTNSDLTISHSIKYGSVLYPVNFVLRYEFVDLSQEGVQMTRNPCDRLFRTSNGRFYSPKITFLFGRGGQKDLTCTYQFESTDHQRLKITFNRVQFGSKDCYSSYDPDANRWECNSKSDDDGVANINISEYPWTDVEIKRDCLCSNITEPFTVVTKTSSKVTVKFTVTEMKITEDHNNYFFDANFEFIPNEKNCLNPWKTRRLRGSSGEITIRNNDQSLKTKEDGLYQNQSIRYCLQQPWLIEPEEDMNFIYLKIKGSERRDSRLCPSKNRILVYAAGRTEEVHVICPYHESVDDVVEMFSEGWSLYSYRKLQNRNSRSFIIEFLRRETGNFAVTWMEVSKNPALALPTSLLMIAPPECTHSCPELGACISSELWCDGLRHCPSGNDEQESNCSIHGGFPTAYLNSAALSAVGLVVLICIIVTFFYIFKHWRQDQKNVIVSVTEHTFLEFKSGLC</sequence>
<comment type="caution">
    <text evidence="5">The sequence shown here is derived from an EMBL/GenBank/DDBJ whole genome shotgun (WGS) entry which is preliminary data.</text>
</comment>
<dbReference type="PROSITE" id="PS01209">
    <property type="entry name" value="LDLRA_1"/>
    <property type="match status" value="1"/>
</dbReference>
<dbReference type="Gene3D" id="4.10.400.10">
    <property type="entry name" value="Low-density Lipoprotein Receptor"/>
    <property type="match status" value="1"/>
</dbReference>
<dbReference type="CDD" id="cd00112">
    <property type="entry name" value="LDLa"/>
    <property type="match status" value="1"/>
</dbReference>
<dbReference type="InterPro" id="IPR053207">
    <property type="entry name" value="Non-NMDA_GluR_Accessory"/>
</dbReference>
<keyword evidence="3" id="KW-0812">Transmembrane</keyword>
<organism evidence="5 6">
    <name type="scientific">Exocentrus adspersus</name>
    <dbReference type="NCBI Taxonomy" id="1586481"/>
    <lineage>
        <taxon>Eukaryota</taxon>
        <taxon>Metazoa</taxon>
        <taxon>Ecdysozoa</taxon>
        <taxon>Arthropoda</taxon>
        <taxon>Hexapoda</taxon>
        <taxon>Insecta</taxon>
        <taxon>Pterygota</taxon>
        <taxon>Neoptera</taxon>
        <taxon>Endopterygota</taxon>
        <taxon>Coleoptera</taxon>
        <taxon>Polyphaga</taxon>
        <taxon>Cucujiformia</taxon>
        <taxon>Chrysomeloidea</taxon>
        <taxon>Cerambycidae</taxon>
        <taxon>Lamiinae</taxon>
        <taxon>Acanthocinini</taxon>
        <taxon>Exocentrus</taxon>
    </lineage>
</organism>
<dbReference type="SUPFAM" id="SSF49854">
    <property type="entry name" value="Spermadhesin, CUB domain"/>
    <property type="match status" value="3"/>
</dbReference>
<dbReference type="SUPFAM" id="SSF57424">
    <property type="entry name" value="LDL receptor-like module"/>
    <property type="match status" value="2"/>
</dbReference>
<evidence type="ECO:0000256" key="2">
    <source>
        <dbReference type="PROSITE-ProRule" id="PRU00124"/>
    </source>
</evidence>
<gene>
    <name evidence="5" type="ORF">NQ315_005856</name>
</gene>
<evidence type="ECO:0000313" key="5">
    <source>
        <dbReference type="EMBL" id="KAJ8916849.1"/>
    </source>
</evidence>
<dbReference type="InterPro" id="IPR023415">
    <property type="entry name" value="LDLR_class-A_CS"/>
</dbReference>
<proteinExistence type="predicted"/>
<feature type="disulfide bond" evidence="2">
    <location>
        <begin position="57"/>
        <end position="75"/>
    </location>
</feature>
<feature type="domain" description="DUF7805" evidence="4">
    <location>
        <begin position="754"/>
        <end position="900"/>
    </location>
</feature>